<dbReference type="AlphaFoldDB" id="A0A0K9NI58"/>
<dbReference type="InterPro" id="IPR011009">
    <property type="entry name" value="Kinase-like_dom_sf"/>
</dbReference>
<dbReference type="CDD" id="cd05157">
    <property type="entry name" value="ETNK_euk"/>
    <property type="match status" value="1"/>
</dbReference>
<dbReference type="PANTHER" id="PTHR22603">
    <property type="entry name" value="CHOLINE/ETHANOALAMINE KINASE"/>
    <property type="match status" value="1"/>
</dbReference>
<dbReference type="GO" id="GO:0004103">
    <property type="term" value="F:choline kinase activity"/>
    <property type="evidence" value="ECO:0000318"/>
    <property type="project" value="GO_Central"/>
</dbReference>
<proteinExistence type="inferred from homology"/>
<organism evidence="3 4">
    <name type="scientific">Zostera marina</name>
    <name type="common">Eelgrass</name>
    <dbReference type="NCBI Taxonomy" id="29655"/>
    <lineage>
        <taxon>Eukaryota</taxon>
        <taxon>Viridiplantae</taxon>
        <taxon>Streptophyta</taxon>
        <taxon>Embryophyta</taxon>
        <taxon>Tracheophyta</taxon>
        <taxon>Spermatophyta</taxon>
        <taxon>Magnoliopsida</taxon>
        <taxon>Liliopsida</taxon>
        <taxon>Zosteraceae</taxon>
        <taxon>Zostera</taxon>
    </lineage>
</organism>
<dbReference type="STRING" id="29655.A0A0K9NI58"/>
<evidence type="ECO:0000256" key="1">
    <source>
        <dbReference type="ARBA" id="ARBA00038211"/>
    </source>
</evidence>
<protein>
    <submittedName>
        <fullName evidence="3">Choline kinase</fullName>
    </submittedName>
</protein>
<gene>
    <name evidence="3" type="ORF">ZOSMA_97G00820</name>
</gene>
<dbReference type="PANTHER" id="PTHR22603:SF93">
    <property type="entry name" value="RE24176P"/>
    <property type="match status" value="1"/>
</dbReference>
<evidence type="ECO:0000256" key="2">
    <source>
        <dbReference type="SAM" id="MobiDB-lite"/>
    </source>
</evidence>
<dbReference type="OrthoDB" id="10267235at2759"/>
<dbReference type="Pfam" id="PF01633">
    <property type="entry name" value="Choline_kinase"/>
    <property type="match status" value="1"/>
</dbReference>
<evidence type="ECO:0000313" key="4">
    <source>
        <dbReference type="Proteomes" id="UP000036987"/>
    </source>
</evidence>
<dbReference type="Gene3D" id="3.90.1200.10">
    <property type="match status" value="1"/>
</dbReference>
<dbReference type="GO" id="GO:0006656">
    <property type="term" value="P:phosphatidylcholine biosynthetic process"/>
    <property type="evidence" value="ECO:0000318"/>
    <property type="project" value="GO_Central"/>
</dbReference>
<dbReference type="OMA" id="IETSIDY"/>
<dbReference type="GO" id="GO:0006646">
    <property type="term" value="P:phosphatidylethanolamine biosynthetic process"/>
    <property type="evidence" value="ECO:0000318"/>
    <property type="project" value="GO_Central"/>
</dbReference>
<accession>A0A0K9NI58</accession>
<keyword evidence="3" id="KW-0808">Transferase</keyword>
<feature type="region of interest" description="Disordered" evidence="2">
    <location>
        <begin position="1"/>
        <end position="30"/>
    </location>
</feature>
<dbReference type="Gene3D" id="3.30.200.20">
    <property type="entry name" value="Phosphorylase Kinase, domain 1"/>
    <property type="match status" value="1"/>
</dbReference>
<name>A0A0K9NI58_ZOSMR</name>
<dbReference type="Proteomes" id="UP000036987">
    <property type="component" value="Unassembled WGS sequence"/>
</dbReference>
<keyword evidence="4" id="KW-1185">Reference proteome</keyword>
<comment type="caution">
    <text evidence="3">The sequence shown here is derived from an EMBL/GenBank/DDBJ whole genome shotgun (WGS) entry which is preliminary data.</text>
</comment>
<dbReference type="GO" id="GO:0005737">
    <property type="term" value="C:cytoplasm"/>
    <property type="evidence" value="ECO:0000318"/>
    <property type="project" value="GO_Central"/>
</dbReference>
<keyword evidence="3" id="KW-0418">Kinase</keyword>
<dbReference type="EMBL" id="LFYR01002205">
    <property type="protein sequence ID" value="KMZ56313.1"/>
    <property type="molecule type" value="Genomic_DNA"/>
</dbReference>
<dbReference type="SUPFAM" id="SSF56112">
    <property type="entry name" value="Protein kinase-like (PK-like)"/>
    <property type="match status" value="1"/>
</dbReference>
<feature type="compositionally biased region" description="Basic and acidic residues" evidence="2">
    <location>
        <begin position="1"/>
        <end position="12"/>
    </location>
</feature>
<dbReference type="GO" id="GO:0004305">
    <property type="term" value="F:ethanolamine kinase activity"/>
    <property type="evidence" value="ECO:0000318"/>
    <property type="project" value="GO_Central"/>
</dbReference>
<evidence type="ECO:0000313" key="3">
    <source>
        <dbReference type="EMBL" id="KMZ56313.1"/>
    </source>
</evidence>
<sequence length="367" mass="42473">MTTESHPIDHPDTASVDDDTISTTTTTTTNYNNNKHRIPPEATKILQQLASTWSEVMDATAMQVVQLKGAMTNEVYEITWETEENLPTRKVLLRIYGEGVDVLFDRTDEILAFKTMSRHGQGPSLLGIFPNGRIEEFINARTLSAFDLRDQKISALIAAKLREFHGLVIPCSDNGMLWDRLRNWLKVAMSLCSSADMDEFSLDCLEAEIDILEKNLVRENQKIGFCHNDLQYGNIMMDDETQVITIIDYEYASHNPIAYDIANHFCEMAADYHTETPHILDYNKYPEQEERKRFVRAYLGFSDENSSNDAEVEKLLEDVEKFTLANHLHWFLWGIISDNLNEIDFEYKEYARQRLHQYWLKKPLLKG</sequence>
<comment type="similarity">
    <text evidence="1">Belongs to the choline/ethanolamine kinase family.</text>
</comment>
<reference evidence="4" key="1">
    <citation type="journal article" date="2016" name="Nature">
        <title>The genome of the seagrass Zostera marina reveals angiosperm adaptation to the sea.</title>
        <authorList>
            <person name="Olsen J.L."/>
            <person name="Rouze P."/>
            <person name="Verhelst B."/>
            <person name="Lin Y.-C."/>
            <person name="Bayer T."/>
            <person name="Collen J."/>
            <person name="Dattolo E."/>
            <person name="De Paoli E."/>
            <person name="Dittami S."/>
            <person name="Maumus F."/>
            <person name="Michel G."/>
            <person name="Kersting A."/>
            <person name="Lauritano C."/>
            <person name="Lohaus R."/>
            <person name="Toepel M."/>
            <person name="Tonon T."/>
            <person name="Vanneste K."/>
            <person name="Amirebrahimi M."/>
            <person name="Brakel J."/>
            <person name="Bostroem C."/>
            <person name="Chovatia M."/>
            <person name="Grimwood J."/>
            <person name="Jenkins J.W."/>
            <person name="Jueterbock A."/>
            <person name="Mraz A."/>
            <person name="Stam W.T."/>
            <person name="Tice H."/>
            <person name="Bornberg-Bauer E."/>
            <person name="Green P.J."/>
            <person name="Pearson G.A."/>
            <person name="Procaccini G."/>
            <person name="Duarte C.M."/>
            <person name="Schmutz J."/>
            <person name="Reusch T.B.H."/>
            <person name="Van de Peer Y."/>
        </authorList>
    </citation>
    <scope>NUCLEOTIDE SEQUENCE [LARGE SCALE GENOMIC DNA]</scope>
    <source>
        <strain evidence="4">cv. Finnish</strain>
    </source>
</reference>